<dbReference type="GO" id="GO:0005680">
    <property type="term" value="C:anaphase-promoting complex"/>
    <property type="evidence" value="ECO:0007669"/>
    <property type="project" value="InterPro"/>
</dbReference>
<dbReference type="Pfam" id="PF05841">
    <property type="entry name" value="Apc15p"/>
    <property type="match status" value="1"/>
</dbReference>
<dbReference type="InterPro" id="IPR008402">
    <property type="entry name" value="APC_su15/mnd2"/>
</dbReference>
<sequence>MYIPNIIDRLQYNSTNDSKLNNNVKKSDYPPLSSYTSIKPKPFTNNSNSNKIKNLINKRFQNDYIETLSLELSIKQQKLNEINKFGYNWLTSIGINKTMKQIIEDNEIFNEIEQDNEINDEINEFGVLNNDLNERNINESIHLMGENINQMQSNNNNNNNNNSNNSNYSEMEMEMEVVQNQVGVNDDDLQGDLDAELSNHDLINNSNQYIYNSDELNNEYGHENNNNEMNELESDDEDYEDVGNEAIISYYEEEDDDEEEDEQVEENHYNDHTDNHEMLQSSFNEDSTLLNKPIPKRIQSFDNDFQSNPTTRESQFQWSEISSNTNILED</sequence>
<name>A0AAV5RA58_PICKL</name>
<evidence type="ECO:0000313" key="2">
    <source>
        <dbReference type="EMBL" id="GMM48210.1"/>
    </source>
</evidence>
<dbReference type="AlphaFoldDB" id="A0AAV5RA58"/>
<feature type="compositionally biased region" description="Acidic residues" evidence="1">
    <location>
        <begin position="253"/>
        <end position="264"/>
    </location>
</feature>
<evidence type="ECO:0000256" key="1">
    <source>
        <dbReference type="SAM" id="MobiDB-lite"/>
    </source>
</evidence>
<organism evidence="2 3">
    <name type="scientific">Pichia kluyveri</name>
    <name type="common">Yeast</name>
    <dbReference type="NCBI Taxonomy" id="36015"/>
    <lineage>
        <taxon>Eukaryota</taxon>
        <taxon>Fungi</taxon>
        <taxon>Dikarya</taxon>
        <taxon>Ascomycota</taxon>
        <taxon>Saccharomycotina</taxon>
        <taxon>Pichiomycetes</taxon>
        <taxon>Pichiales</taxon>
        <taxon>Pichiaceae</taxon>
        <taxon>Pichia</taxon>
    </lineage>
</organism>
<feature type="compositionally biased region" description="Basic and acidic residues" evidence="1">
    <location>
        <begin position="265"/>
        <end position="277"/>
    </location>
</feature>
<feature type="region of interest" description="Disordered" evidence="1">
    <location>
        <begin position="217"/>
        <end position="238"/>
    </location>
</feature>
<protein>
    <submittedName>
        <fullName evidence="2">Uncharacterized protein</fullName>
    </submittedName>
</protein>
<evidence type="ECO:0000313" key="3">
    <source>
        <dbReference type="Proteomes" id="UP001378960"/>
    </source>
</evidence>
<dbReference type="GO" id="GO:0031145">
    <property type="term" value="P:anaphase-promoting complex-dependent catabolic process"/>
    <property type="evidence" value="ECO:0007669"/>
    <property type="project" value="InterPro"/>
</dbReference>
<accession>A0AAV5RA58</accession>
<keyword evidence="3" id="KW-1185">Reference proteome</keyword>
<feature type="region of interest" description="Disordered" evidence="1">
    <location>
        <begin position="253"/>
        <end position="330"/>
    </location>
</feature>
<dbReference type="EMBL" id="BTGB01000009">
    <property type="protein sequence ID" value="GMM48210.1"/>
    <property type="molecule type" value="Genomic_DNA"/>
</dbReference>
<dbReference type="Proteomes" id="UP001378960">
    <property type="component" value="Unassembled WGS sequence"/>
</dbReference>
<feature type="compositionally biased region" description="Polar residues" evidence="1">
    <location>
        <begin position="300"/>
        <end position="330"/>
    </location>
</feature>
<feature type="compositionally biased region" description="Polar residues" evidence="1">
    <location>
        <begin position="278"/>
        <end position="290"/>
    </location>
</feature>
<gene>
    <name evidence="2" type="ORF">DAPK24_048080</name>
</gene>
<reference evidence="2 3" key="1">
    <citation type="journal article" date="2023" name="Elife">
        <title>Identification of key yeast species and microbe-microbe interactions impacting larval growth of Drosophila in the wild.</title>
        <authorList>
            <person name="Mure A."/>
            <person name="Sugiura Y."/>
            <person name="Maeda R."/>
            <person name="Honda K."/>
            <person name="Sakurai N."/>
            <person name="Takahashi Y."/>
            <person name="Watada M."/>
            <person name="Katoh T."/>
            <person name="Gotoh A."/>
            <person name="Gotoh Y."/>
            <person name="Taniguchi I."/>
            <person name="Nakamura K."/>
            <person name="Hayashi T."/>
            <person name="Katayama T."/>
            <person name="Uemura T."/>
            <person name="Hattori Y."/>
        </authorList>
    </citation>
    <scope>NUCLEOTIDE SEQUENCE [LARGE SCALE GENOMIC DNA]</scope>
    <source>
        <strain evidence="2 3">PK-24</strain>
    </source>
</reference>
<comment type="caution">
    <text evidence="2">The sequence shown here is derived from an EMBL/GenBank/DDBJ whole genome shotgun (WGS) entry which is preliminary data.</text>
</comment>
<proteinExistence type="predicted"/>